<organism evidence="1 2">
    <name type="scientific">Sphingobium fluviale</name>
    <dbReference type="NCBI Taxonomy" id="2506423"/>
    <lineage>
        <taxon>Bacteria</taxon>
        <taxon>Pseudomonadati</taxon>
        <taxon>Pseudomonadota</taxon>
        <taxon>Alphaproteobacteria</taxon>
        <taxon>Sphingomonadales</taxon>
        <taxon>Sphingomonadaceae</taxon>
        <taxon>Sphingobium</taxon>
    </lineage>
</organism>
<name>A0A4Q1KI54_9SPHN</name>
<keyword evidence="2" id="KW-1185">Reference proteome</keyword>
<dbReference type="AlphaFoldDB" id="A0A4Q1KI54"/>
<sequence length="242" mass="27251">MAKGVTAFSNVWIVVAESAPADEFVVHPKEVVFKQRVLPTGAAQIQSDYEGIDGKNAAQSGAQLIELRAEGKAIFCSTDMGHDFEYNNTWIGRKNRVRCFSDDDLDGDFDQSFWGYNSVKELPTLVGIIPDKLEQAVSIPYSRINPNDFKQKYFVAVFFTGKSFIRGNLEFDIRYGEDGRWGYFNSPKISPGQIKSYPDIMTIMGSIISAKRADESSVRVKVLRMMPAQPFGITVMKFTYFM</sequence>
<protein>
    <submittedName>
        <fullName evidence="1">Uncharacterized protein</fullName>
    </submittedName>
</protein>
<accession>A0A4Q1KI54</accession>
<dbReference type="RefSeq" id="WP_129404585.1">
    <property type="nucleotide sequence ID" value="NZ_SBKP01000010.1"/>
</dbReference>
<comment type="caution">
    <text evidence="1">The sequence shown here is derived from an EMBL/GenBank/DDBJ whole genome shotgun (WGS) entry which is preliminary data.</text>
</comment>
<reference evidence="2" key="1">
    <citation type="submission" date="2019-01" db="EMBL/GenBank/DDBJ databases">
        <title>Cytophagaceae bacterium strain CAR-16.</title>
        <authorList>
            <person name="Chen W.-M."/>
        </authorList>
    </citation>
    <scope>NUCLEOTIDE SEQUENCE [LARGE SCALE GENOMIC DNA]</scope>
    <source>
        <strain evidence="2">CHR27</strain>
    </source>
</reference>
<proteinExistence type="predicted"/>
<evidence type="ECO:0000313" key="1">
    <source>
        <dbReference type="EMBL" id="RXR28224.1"/>
    </source>
</evidence>
<dbReference type="OrthoDB" id="7561143at2"/>
<evidence type="ECO:0000313" key="2">
    <source>
        <dbReference type="Proteomes" id="UP000290958"/>
    </source>
</evidence>
<dbReference type="EMBL" id="SBKP01000010">
    <property type="protein sequence ID" value="RXR28224.1"/>
    <property type="molecule type" value="Genomic_DNA"/>
</dbReference>
<gene>
    <name evidence="1" type="ORF">EQG66_10725</name>
</gene>
<dbReference type="Proteomes" id="UP000290958">
    <property type="component" value="Unassembled WGS sequence"/>
</dbReference>